<evidence type="ECO:0000313" key="3">
    <source>
        <dbReference type="Proteomes" id="UP001165135"/>
    </source>
</evidence>
<gene>
    <name evidence="2" type="ORF">Airi01_088190</name>
</gene>
<dbReference type="EMBL" id="BSTJ01000015">
    <property type="protein sequence ID" value="GLY80552.1"/>
    <property type="molecule type" value="Genomic_DNA"/>
</dbReference>
<organism evidence="2 3">
    <name type="scientific">Actinoallomurus iriomotensis</name>
    <dbReference type="NCBI Taxonomy" id="478107"/>
    <lineage>
        <taxon>Bacteria</taxon>
        <taxon>Bacillati</taxon>
        <taxon>Actinomycetota</taxon>
        <taxon>Actinomycetes</taxon>
        <taxon>Streptosporangiales</taxon>
        <taxon>Thermomonosporaceae</taxon>
        <taxon>Actinoallomurus</taxon>
    </lineage>
</organism>
<name>A0A9W6RUV9_9ACTN</name>
<dbReference type="Proteomes" id="UP001165135">
    <property type="component" value="Unassembled WGS sequence"/>
</dbReference>
<comment type="caution">
    <text evidence="2">The sequence shown here is derived from an EMBL/GenBank/DDBJ whole genome shotgun (WGS) entry which is preliminary data.</text>
</comment>
<dbReference type="RefSeq" id="WP_285633656.1">
    <property type="nucleotide sequence ID" value="NZ_BSTJ01000015.1"/>
</dbReference>
<evidence type="ECO:0000313" key="2">
    <source>
        <dbReference type="EMBL" id="GLY80552.1"/>
    </source>
</evidence>
<accession>A0A9W6RUV9</accession>
<protein>
    <recommendedName>
        <fullName evidence="4">TadE-like protein</fullName>
    </recommendedName>
</protein>
<proteinExistence type="predicted"/>
<evidence type="ECO:0000256" key="1">
    <source>
        <dbReference type="SAM" id="MobiDB-lite"/>
    </source>
</evidence>
<dbReference type="AlphaFoldDB" id="A0A9W6RUV9"/>
<evidence type="ECO:0008006" key="4">
    <source>
        <dbReference type="Google" id="ProtNLM"/>
    </source>
</evidence>
<feature type="region of interest" description="Disordered" evidence="1">
    <location>
        <begin position="127"/>
        <end position="149"/>
    </location>
</feature>
<sequence>MIGIRRRRRGDRGSASVAIAIVFPAVALLFLALAQAVMLAAAHQVALASAEEGLRASRAHDHTLDQGKSAALAFAHHEPVLIGPSVTASGTTTITVTVRGQAPSLLPGVQLSATGTAAGVRERFTTDTRGFTNSEGSTGANPSVVTPDG</sequence>
<reference evidence="2" key="1">
    <citation type="submission" date="2023-03" db="EMBL/GenBank/DDBJ databases">
        <title>Actinoallomurus iriomotensis NBRC 103681.</title>
        <authorList>
            <person name="Ichikawa N."/>
            <person name="Sato H."/>
            <person name="Tonouchi N."/>
        </authorList>
    </citation>
    <scope>NUCLEOTIDE SEQUENCE</scope>
    <source>
        <strain evidence="2">NBRC 103681</strain>
    </source>
</reference>